<dbReference type="AlphaFoldDB" id="A0A5D0UAC1"/>
<feature type="region of interest" description="Disordered" evidence="1">
    <location>
        <begin position="76"/>
        <end position="111"/>
    </location>
</feature>
<accession>A0A5D0UAC1</accession>
<sequence>MQISGFRGWKQLDLRPNGHVVLSGVPHAGRSDIIDALARLLDLDAARSASLTDLHQEATESARTEQQPRYQLLPLVPPTTATSDKGHAARSRYDATTSSRPARPARLTSLPHRSLRPNWLPIAFPGDRSPQVGGGPPLIATPVAGYPHLPAHPHLR</sequence>
<dbReference type="Proteomes" id="UP000322634">
    <property type="component" value="Unassembled WGS sequence"/>
</dbReference>
<gene>
    <name evidence="2" type="ORF">FXF65_17845</name>
</gene>
<comment type="caution">
    <text evidence="2">The sequence shown here is derived from an EMBL/GenBank/DDBJ whole genome shotgun (WGS) entry which is preliminary data.</text>
</comment>
<dbReference type="OrthoDB" id="5064096at2"/>
<protein>
    <submittedName>
        <fullName evidence="2">DUF2813 domain-containing protein</fullName>
    </submittedName>
</protein>
<name>A0A5D0UAC1_9ACTN</name>
<reference evidence="2 3" key="1">
    <citation type="submission" date="2019-08" db="EMBL/GenBank/DDBJ databases">
        <title>Actinomadura sp. nov. CYP1-5 isolated from mountain soil.</title>
        <authorList>
            <person name="Songsumanus A."/>
            <person name="Kuncharoen N."/>
            <person name="Kudo T."/>
            <person name="Yuki M."/>
            <person name="Igarashi Y."/>
            <person name="Tanasupawat S."/>
        </authorList>
    </citation>
    <scope>NUCLEOTIDE SEQUENCE [LARGE SCALE GENOMIC DNA]</scope>
    <source>
        <strain evidence="2 3">GKU157</strain>
    </source>
</reference>
<evidence type="ECO:0000256" key="1">
    <source>
        <dbReference type="SAM" id="MobiDB-lite"/>
    </source>
</evidence>
<dbReference type="EMBL" id="VSFF01000006">
    <property type="protein sequence ID" value="TYC14686.1"/>
    <property type="molecule type" value="Genomic_DNA"/>
</dbReference>
<evidence type="ECO:0000313" key="3">
    <source>
        <dbReference type="Proteomes" id="UP000322634"/>
    </source>
</evidence>
<proteinExistence type="predicted"/>
<keyword evidence="3" id="KW-1185">Reference proteome</keyword>
<evidence type="ECO:0000313" key="2">
    <source>
        <dbReference type="EMBL" id="TYC14686.1"/>
    </source>
</evidence>
<organism evidence="2 3">
    <name type="scientific">Actinomadura syzygii</name>
    <dbReference type="NCBI Taxonomy" id="1427538"/>
    <lineage>
        <taxon>Bacteria</taxon>
        <taxon>Bacillati</taxon>
        <taxon>Actinomycetota</taxon>
        <taxon>Actinomycetes</taxon>
        <taxon>Streptosporangiales</taxon>
        <taxon>Thermomonosporaceae</taxon>
        <taxon>Actinomadura</taxon>
    </lineage>
</organism>
<feature type="compositionally biased region" description="Basic and acidic residues" evidence="1">
    <location>
        <begin position="84"/>
        <end position="93"/>
    </location>
</feature>